<accession>A0A328AU01</accession>
<evidence type="ECO:0000256" key="1">
    <source>
        <dbReference type="SAM" id="MobiDB-lite"/>
    </source>
</evidence>
<feature type="transmembrane region" description="Helical" evidence="2">
    <location>
        <begin position="27"/>
        <end position="48"/>
    </location>
</feature>
<keyword evidence="2" id="KW-0472">Membrane</keyword>
<sequence>MAPTTRTTGHPTVDATRARQGRLGRPILFVLAFGILLVVLGFFAAYTWKADDLASTEPNNAREQADAQIFNAPEPAPINPQPYQKETPPEGNHTGPGPNP</sequence>
<dbReference type="EMBL" id="QFYR01000001">
    <property type="protein sequence ID" value="RAK57701.1"/>
    <property type="molecule type" value="Genomic_DNA"/>
</dbReference>
<reference evidence="4" key="1">
    <citation type="submission" date="2018-05" db="EMBL/GenBank/DDBJ databases">
        <authorList>
            <person name="Li X."/>
        </authorList>
    </citation>
    <scope>NUCLEOTIDE SEQUENCE [LARGE SCALE GENOMIC DNA]</scope>
    <source>
        <strain evidence="4">YIM 73061</strain>
    </source>
</reference>
<dbReference type="OrthoDB" id="7190284at2"/>
<dbReference type="Proteomes" id="UP000249725">
    <property type="component" value="Unassembled WGS sequence"/>
</dbReference>
<protein>
    <submittedName>
        <fullName evidence="3">Uncharacterized protein</fullName>
    </submittedName>
</protein>
<keyword evidence="2" id="KW-0812">Transmembrane</keyword>
<dbReference type="AlphaFoldDB" id="A0A328AU01"/>
<proteinExistence type="predicted"/>
<evidence type="ECO:0000256" key="2">
    <source>
        <dbReference type="SAM" id="Phobius"/>
    </source>
</evidence>
<keyword evidence="4" id="KW-1185">Reference proteome</keyword>
<evidence type="ECO:0000313" key="4">
    <source>
        <dbReference type="Proteomes" id="UP000249725"/>
    </source>
</evidence>
<name>A0A328AU01_9CAUL</name>
<dbReference type="RefSeq" id="WP_111514152.1">
    <property type="nucleotide sequence ID" value="NZ_QFYR01000001.1"/>
</dbReference>
<gene>
    <name evidence="3" type="ORF">DJ018_07195</name>
</gene>
<organism evidence="3 4">
    <name type="scientific">Phenylobacterium deserti</name>
    <dbReference type="NCBI Taxonomy" id="1914756"/>
    <lineage>
        <taxon>Bacteria</taxon>
        <taxon>Pseudomonadati</taxon>
        <taxon>Pseudomonadota</taxon>
        <taxon>Alphaproteobacteria</taxon>
        <taxon>Caulobacterales</taxon>
        <taxon>Caulobacteraceae</taxon>
        <taxon>Phenylobacterium</taxon>
    </lineage>
</organism>
<comment type="caution">
    <text evidence="3">The sequence shown here is derived from an EMBL/GenBank/DDBJ whole genome shotgun (WGS) entry which is preliminary data.</text>
</comment>
<evidence type="ECO:0000313" key="3">
    <source>
        <dbReference type="EMBL" id="RAK57701.1"/>
    </source>
</evidence>
<feature type="region of interest" description="Disordered" evidence="1">
    <location>
        <begin position="54"/>
        <end position="100"/>
    </location>
</feature>
<keyword evidence="2" id="KW-1133">Transmembrane helix</keyword>